<dbReference type="Pfam" id="PF01483">
    <property type="entry name" value="P_proprotein"/>
    <property type="match status" value="1"/>
</dbReference>
<evidence type="ECO:0000256" key="3">
    <source>
        <dbReference type="ARBA" id="ARBA00022801"/>
    </source>
</evidence>
<feature type="region of interest" description="Disordered" evidence="8">
    <location>
        <begin position="374"/>
        <end position="413"/>
    </location>
</feature>
<dbReference type="PANTHER" id="PTHR43806:SF11">
    <property type="entry name" value="CEREVISIN-RELATED"/>
    <property type="match status" value="1"/>
</dbReference>
<evidence type="ECO:0000256" key="7">
    <source>
        <dbReference type="RuleBase" id="RU003355"/>
    </source>
</evidence>
<reference evidence="10 11" key="1">
    <citation type="submission" date="2011-09" db="EMBL/GenBank/DDBJ databases">
        <authorList>
            <consortium name="US DOE Joint Genome Institute (JGI-PGF)"/>
            <person name="Lucas S."/>
            <person name="Han J."/>
            <person name="Lapidus A."/>
            <person name="Cheng J.-F."/>
            <person name="Goodwin L."/>
            <person name="Pitluck S."/>
            <person name="Peters L."/>
            <person name="Land M.L."/>
            <person name="Hauser L."/>
            <person name="Brambilla E."/>
            <person name="Klenk H.-P."/>
            <person name="Woyke T.J."/>
        </authorList>
    </citation>
    <scope>NUCLEOTIDE SEQUENCE [LARGE SCALE GENOMIC DNA]</scope>
    <source>
        <strain evidence="10 11">K62</strain>
    </source>
</reference>
<dbReference type="RefSeq" id="WP_005466042.1">
    <property type="nucleotide sequence ID" value="NZ_CM001484.1"/>
</dbReference>
<dbReference type="EMBL" id="CM001484">
    <property type="protein sequence ID" value="EIF00295.1"/>
    <property type="molecule type" value="Genomic_DNA"/>
</dbReference>
<dbReference type="InterPro" id="IPR002884">
    <property type="entry name" value="P_dom"/>
</dbReference>
<dbReference type="GO" id="GO:0005615">
    <property type="term" value="C:extracellular space"/>
    <property type="evidence" value="ECO:0007669"/>
    <property type="project" value="TreeGrafter"/>
</dbReference>
<dbReference type="SUPFAM" id="SSF54897">
    <property type="entry name" value="Protease propeptides/inhibitors"/>
    <property type="match status" value="1"/>
</dbReference>
<dbReference type="HOGENOM" id="CLU_011263_1_7_11"/>
<feature type="active site" description="Charge relay system" evidence="5 6">
    <location>
        <position position="155"/>
    </location>
</feature>
<dbReference type="PROSITE" id="PS51829">
    <property type="entry name" value="P_HOMO_B"/>
    <property type="match status" value="1"/>
</dbReference>
<dbReference type="GO" id="GO:0006508">
    <property type="term" value="P:proteolysis"/>
    <property type="evidence" value="ECO:0007669"/>
    <property type="project" value="UniProtKB-KW"/>
</dbReference>
<dbReference type="InterPro" id="IPR034193">
    <property type="entry name" value="PCSK9_ProteinaseK-like"/>
</dbReference>
<keyword evidence="3 6" id="KW-0378">Hydrolase</keyword>
<dbReference type="PROSITE" id="PS00137">
    <property type="entry name" value="SUBTILASE_HIS"/>
    <property type="match status" value="1"/>
</dbReference>
<evidence type="ECO:0000256" key="5">
    <source>
        <dbReference type="PIRSR" id="PIRSR615500-1"/>
    </source>
</evidence>
<keyword evidence="11" id="KW-1185">Reference proteome</keyword>
<dbReference type="InterPro" id="IPR022398">
    <property type="entry name" value="Peptidase_S8_His-AS"/>
</dbReference>
<sequence length="523" mass="53905">MRGHRKFGGRSLAGAGITAGVAALTVWGAALPVSAQEGTILGADAEGAIADSYIVVLKDGATVSDVADRHGAQVEHVYDSALNGFSATMSETMAKRAAADPRVAYVEQNRVFHATADQENPPSWGLDRIDQRSLPLDDTYSYSTTASNVDVYVIDTGIRISHEDFEGRARHGYDFVDNDGNADDCNGHGTHVAGTIGGRSYGVAKGVELIGVRVLNCSGSGSYDGVIAGIDWVTENASGPSVANMSLGGGVSTAVDDAVRRSIAAGVTYAVAAGNDYGANACNTSPARTEEAITVGSTTSTDARSSFSNVGSCLDIFAPGSNITSAWIGSDSDYNTISGTSMATPHVAGAAALYLADHPSATPQQVRDALVANGTSGAVGNPGSGSPNVLLYTGSDGTTPEPEPEPEPTECAPVTNASGVAILDGRTVTSSVTVAGCDRAASATTTVEVDIRHTFRGDLRIDLVTPDGTTHRLKNSGWDSGDDVRETYTVDASGSPADGTWQLRVTDVYYGDTGYLNSWTLTP</sequence>
<feature type="active site" description="Charge relay system" evidence="5 6">
    <location>
        <position position="188"/>
    </location>
</feature>
<dbReference type="SUPFAM" id="SSF52743">
    <property type="entry name" value="Subtilisin-like"/>
    <property type="match status" value="1"/>
</dbReference>
<dbReference type="InterPro" id="IPR008979">
    <property type="entry name" value="Galactose-bd-like_sf"/>
</dbReference>
<protein>
    <submittedName>
        <fullName evidence="10">Subtilisin-like serine protease</fullName>
    </submittedName>
</protein>
<dbReference type="PROSITE" id="PS51892">
    <property type="entry name" value="SUBTILASE"/>
    <property type="match status" value="1"/>
</dbReference>
<evidence type="ECO:0000259" key="9">
    <source>
        <dbReference type="PROSITE" id="PS51829"/>
    </source>
</evidence>
<dbReference type="eggNOG" id="COG4935">
    <property type="taxonomic scope" value="Bacteria"/>
</dbReference>
<dbReference type="PROSITE" id="PS00136">
    <property type="entry name" value="SUBTILASE_ASP"/>
    <property type="match status" value="1"/>
</dbReference>
<dbReference type="InterPro" id="IPR010259">
    <property type="entry name" value="S8pro/Inhibitor_I9"/>
</dbReference>
<dbReference type="PROSITE" id="PS00138">
    <property type="entry name" value="SUBTILASE_SER"/>
    <property type="match status" value="1"/>
</dbReference>
<dbReference type="PANTHER" id="PTHR43806">
    <property type="entry name" value="PEPTIDASE S8"/>
    <property type="match status" value="1"/>
</dbReference>
<evidence type="ECO:0000256" key="8">
    <source>
        <dbReference type="SAM" id="MobiDB-lite"/>
    </source>
</evidence>
<accession>I1D5S0</accession>
<comment type="similarity">
    <text evidence="1 6 7">Belongs to the peptidase S8 family.</text>
</comment>
<evidence type="ECO:0000256" key="6">
    <source>
        <dbReference type="PROSITE-ProRule" id="PRU01240"/>
    </source>
</evidence>
<dbReference type="OrthoDB" id="9766923at2"/>
<proteinExistence type="inferred from homology"/>
<dbReference type="GO" id="GO:0004252">
    <property type="term" value="F:serine-type endopeptidase activity"/>
    <property type="evidence" value="ECO:0007669"/>
    <property type="project" value="UniProtKB-UniRule"/>
</dbReference>
<evidence type="ECO:0000256" key="4">
    <source>
        <dbReference type="ARBA" id="ARBA00022825"/>
    </source>
</evidence>
<dbReference type="FunFam" id="3.40.50.200:FF:000014">
    <property type="entry name" value="Proteinase K"/>
    <property type="match status" value="1"/>
</dbReference>
<name>I1D5S0_9PSEU</name>
<dbReference type="STRING" id="928724.SacglDRAFT_03434"/>
<dbReference type="Gene3D" id="3.30.70.80">
    <property type="entry name" value="Peptidase S8 propeptide/proteinase inhibitor I9"/>
    <property type="match status" value="1"/>
</dbReference>
<dbReference type="InterPro" id="IPR023828">
    <property type="entry name" value="Peptidase_S8_Ser-AS"/>
</dbReference>
<dbReference type="AlphaFoldDB" id="I1D5S0"/>
<feature type="active site" description="Charge relay system" evidence="5 6">
    <location>
        <position position="341"/>
    </location>
</feature>
<dbReference type="Proteomes" id="UP000005087">
    <property type="component" value="Chromosome"/>
</dbReference>
<evidence type="ECO:0000313" key="11">
    <source>
        <dbReference type="Proteomes" id="UP000005087"/>
    </source>
</evidence>
<dbReference type="Gene3D" id="2.60.120.260">
    <property type="entry name" value="Galactose-binding domain-like"/>
    <property type="match status" value="1"/>
</dbReference>
<feature type="domain" description="P/Homo B" evidence="9">
    <location>
        <begin position="398"/>
        <end position="523"/>
    </location>
</feature>
<evidence type="ECO:0000313" key="10">
    <source>
        <dbReference type="EMBL" id="EIF00295.1"/>
    </source>
</evidence>
<dbReference type="InterPro" id="IPR000209">
    <property type="entry name" value="Peptidase_S8/S53_dom"/>
</dbReference>
<evidence type="ECO:0000256" key="2">
    <source>
        <dbReference type="ARBA" id="ARBA00022670"/>
    </source>
</evidence>
<gene>
    <name evidence="10" type="ORF">SacglDRAFT_03434</name>
</gene>
<keyword evidence="2 6" id="KW-0645">Protease</keyword>
<evidence type="ECO:0000256" key="1">
    <source>
        <dbReference type="ARBA" id="ARBA00011073"/>
    </source>
</evidence>
<dbReference type="Gene3D" id="3.40.50.200">
    <property type="entry name" value="Peptidase S8/S53 domain"/>
    <property type="match status" value="1"/>
</dbReference>
<dbReference type="MEROPS" id="S08.050"/>
<dbReference type="Pfam" id="PF05922">
    <property type="entry name" value="Inhibitor_I9"/>
    <property type="match status" value="1"/>
</dbReference>
<dbReference type="eggNOG" id="COG1404">
    <property type="taxonomic scope" value="Bacteria"/>
</dbReference>
<reference evidence="11" key="2">
    <citation type="submission" date="2012-01" db="EMBL/GenBank/DDBJ databases">
        <title>Noncontiguous Finished sequence of chromosome of Saccharomonospora glauca K62.</title>
        <authorList>
            <consortium name="US DOE Joint Genome Institute"/>
            <person name="Lucas S."/>
            <person name="Han J."/>
            <person name="Lapidus A."/>
            <person name="Cheng J.-F."/>
            <person name="Goodwin L."/>
            <person name="Pitluck S."/>
            <person name="Peters L."/>
            <person name="Mikhailova N."/>
            <person name="Held B."/>
            <person name="Detter J.C."/>
            <person name="Han C."/>
            <person name="Tapia R."/>
            <person name="Land M."/>
            <person name="Hauser L."/>
            <person name="Kyrpides N."/>
            <person name="Ivanova N."/>
            <person name="Pagani I."/>
            <person name="Brambilla E.-M."/>
            <person name="Klenk H.-P."/>
            <person name="Woyke T."/>
        </authorList>
    </citation>
    <scope>NUCLEOTIDE SEQUENCE [LARGE SCALE GENOMIC DNA]</scope>
    <source>
        <strain evidence="11">K62</strain>
    </source>
</reference>
<dbReference type="InterPro" id="IPR050131">
    <property type="entry name" value="Peptidase_S8_subtilisin-like"/>
</dbReference>
<organism evidence="10 11">
    <name type="scientific">Saccharomonospora glauca K62</name>
    <dbReference type="NCBI Taxonomy" id="928724"/>
    <lineage>
        <taxon>Bacteria</taxon>
        <taxon>Bacillati</taxon>
        <taxon>Actinomycetota</taxon>
        <taxon>Actinomycetes</taxon>
        <taxon>Pseudonocardiales</taxon>
        <taxon>Pseudonocardiaceae</taxon>
        <taxon>Saccharomonospora</taxon>
    </lineage>
</organism>
<dbReference type="InterPro" id="IPR023827">
    <property type="entry name" value="Peptidase_S8_Asp-AS"/>
</dbReference>
<dbReference type="InterPro" id="IPR036852">
    <property type="entry name" value="Peptidase_S8/S53_dom_sf"/>
</dbReference>
<dbReference type="SUPFAM" id="SSF49785">
    <property type="entry name" value="Galactose-binding domain-like"/>
    <property type="match status" value="1"/>
</dbReference>
<dbReference type="Pfam" id="PF00082">
    <property type="entry name" value="Peptidase_S8"/>
    <property type="match status" value="1"/>
</dbReference>
<dbReference type="InterPro" id="IPR037045">
    <property type="entry name" value="S8pro/Inhibitor_I9_sf"/>
</dbReference>
<dbReference type="PRINTS" id="PR00723">
    <property type="entry name" value="SUBTILISIN"/>
</dbReference>
<keyword evidence="4 6" id="KW-0720">Serine protease</keyword>
<dbReference type="CDD" id="cd04077">
    <property type="entry name" value="Peptidases_S8_PCSK9_ProteinaseK_like"/>
    <property type="match status" value="1"/>
</dbReference>
<dbReference type="InterPro" id="IPR015500">
    <property type="entry name" value="Peptidase_S8_subtilisin-rel"/>
</dbReference>